<dbReference type="PANTHER" id="PTHR42905">
    <property type="entry name" value="PHOSPHOENOLPYRUVATE CARBOXYLASE"/>
    <property type="match status" value="1"/>
</dbReference>
<dbReference type="Proteomes" id="UP000078507">
    <property type="component" value="Unassembled WGS sequence"/>
</dbReference>
<evidence type="ECO:0000313" key="2">
    <source>
        <dbReference type="Proteomes" id="UP000078507"/>
    </source>
</evidence>
<gene>
    <name evidence="1" type="ORF">ATB98_14670</name>
</gene>
<comment type="caution">
    <text evidence="1">The sequence shown here is derived from an EMBL/GenBank/DDBJ whole genome shotgun (WGS) entry which is preliminary data.</text>
</comment>
<dbReference type="InterPro" id="IPR039556">
    <property type="entry name" value="ICL/PEPM"/>
</dbReference>
<dbReference type="InterPro" id="IPR040442">
    <property type="entry name" value="Pyrv_kinase-like_dom_sf"/>
</dbReference>
<dbReference type="Gene3D" id="6.10.250.2750">
    <property type="match status" value="1"/>
</dbReference>
<proteinExistence type="predicted"/>
<dbReference type="Pfam" id="PF13714">
    <property type="entry name" value="PEP_mutase"/>
    <property type="match status" value="1"/>
</dbReference>
<keyword evidence="2" id="KW-1185">Reference proteome</keyword>
<name>A0A178YGT8_SINSA</name>
<dbReference type="STRING" id="36856.ATB98_14670"/>
<sequence>MADQRSKYHAFRALHDRAGAFVIPNPWDAGSARILAALGFEALATTSAGFAFSIGRRDSSAALSREAILQNAGSIVEATDLPVSADLEDGFGADPASCAETISLAADVGLVGGSIEDATGDPGNPIFDFGLAVERIAAAAEEARRHPFVLTARAENFLHGRPDLDDTIRRLVAFEEAGADVLYAPGLPSLEAIRTVCSSVSRPVNVVMGLAGQTYTVKELEAAGVRRISVGGSFARAALAGMMSAAREVKEHGTFTYSTHAMSAAEAASYMLDMKR</sequence>
<dbReference type="EMBL" id="LNQB01000068">
    <property type="protein sequence ID" value="OAP46602.1"/>
    <property type="molecule type" value="Genomic_DNA"/>
</dbReference>
<evidence type="ECO:0000313" key="1">
    <source>
        <dbReference type="EMBL" id="OAP46602.1"/>
    </source>
</evidence>
<dbReference type="CDD" id="cd00377">
    <property type="entry name" value="ICL_PEPM"/>
    <property type="match status" value="1"/>
</dbReference>
<dbReference type="AlphaFoldDB" id="A0A178YGT8"/>
<reference evidence="1 2" key="1">
    <citation type="submission" date="2015-11" db="EMBL/GenBank/DDBJ databases">
        <title>Ensifer anhuiense sp. nov., an effective nitrogen fixation bacterium with Glycine soja.</title>
        <authorList>
            <person name="Yan H."/>
            <person name="Chen W."/>
        </authorList>
    </citation>
    <scope>NUCLEOTIDE SEQUENCE [LARGE SCALE GENOMIC DNA]</scope>
    <source>
        <strain evidence="1 2">LMG 7837</strain>
    </source>
</reference>
<organism evidence="1 2">
    <name type="scientific">Sinorhizobium saheli</name>
    <dbReference type="NCBI Taxonomy" id="36856"/>
    <lineage>
        <taxon>Bacteria</taxon>
        <taxon>Pseudomonadati</taxon>
        <taxon>Pseudomonadota</taxon>
        <taxon>Alphaproteobacteria</taxon>
        <taxon>Hyphomicrobiales</taxon>
        <taxon>Rhizobiaceae</taxon>
        <taxon>Sinorhizobium/Ensifer group</taxon>
        <taxon>Sinorhizobium</taxon>
    </lineage>
</organism>
<protein>
    <submittedName>
        <fullName evidence="1">2-methylisocitrate lyase</fullName>
    </submittedName>
</protein>
<dbReference type="InterPro" id="IPR015813">
    <property type="entry name" value="Pyrv/PenolPyrv_kinase-like_dom"/>
</dbReference>
<dbReference type="Gene3D" id="3.20.20.60">
    <property type="entry name" value="Phosphoenolpyruvate-binding domains"/>
    <property type="match status" value="1"/>
</dbReference>
<keyword evidence="1" id="KW-0456">Lyase</keyword>
<dbReference type="RefSeq" id="WP_066872696.1">
    <property type="nucleotide sequence ID" value="NZ_LNQB01000068.1"/>
</dbReference>
<accession>A0A178YGT8</accession>
<dbReference type="GO" id="GO:0016829">
    <property type="term" value="F:lyase activity"/>
    <property type="evidence" value="ECO:0007669"/>
    <property type="project" value="UniProtKB-KW"/>
</dbReference>
<dbReference type="OrthoDB" id="9785398at2"/>
<dbReference type="SUPFAM" id="SSF51621">
    <property type="entry name" value="Phosphoenolpyruvate/pyruvate domain"/>
    <property type="match status" value="1"/>
</dbReference>
<dbReference type="PANTHER" id="PTHR42905:SF16">
    <property type="entry name" value="CARBOXYPHOSPHONOENOLPYRUVATE PHOSPHONOMUTASE-LIKE PROTEIN (AFU_ORTHOLOGUE AFUA_5G07230)"/>
    <property type="match status" value="1"/>
</dbReference>